<gene>
    <name evidence="2" type="ORF">US31_C0010G0010</name>
</gene>
<comment type="caution">
    <text evidence="2">The sequence shown here is derived from an EMBL/GenBank/DDBJ whole genome shotgun (WGS) entry which is preliminary data.</text>
</comment>
<accession>A0A0G0IQ24</accession>
<organism evidence="2 3">
    <name type="scientific">Berkelbacteria bacterium GW2011_GWA1_36_9</name>
    <dbReference type="NCBI Taxonomy" id="1618331"/>
    <lineage>
        <taxon>Bacteria</taxon>
        <taxon>Candidatus Berkelbacteria</taxon>
    </lineage>
</organism>
<evidence type="ECO:0000313" key="3">
    <source>
        <dbReference type="Proteomes" id="UP000034508"/>
    </source>
</evidence>
<proteinExistence type="predicted"/>
<feature type="domain" description="DUF5615" evidence="1">
    <location>
        <begin position="9"/>
        <end position="120"/>
    </location>
</feature>
<dbReference type="Proteomes" id="UP000034508">
    <property type="component" value="Unassembled WGS sequence"/>
</dbReference>
<dbReference type="EMBL" id="LBSM01000010">
    <property type="protein sequence ID" value="KKQ18086.1"/>
    <property type="molecule type" value="Genomic_DNA"/>
</dbReference>
<dbReference type="InterPro" id="IPR041049">
    <property type="entry name" value="DUF5615"/>
</dbReference>
<dbReference type="Pfam" id="PF18480">
    <property type="entry name" value="DUF5615"/>
    <property type="match status" value="1"/>
</dbReference>
<evidence type="ECO:0000313" key="2">
    <source>
        <dbReference type="EMBL" id="KKQ18086.1"/>
    </source>
</evidence>
<sequence length="131" mass="15259">MSPKINKFRFCLDENFPAPAGKFLRKLGHNVKFVIRDNNLRSLSDYKLLEFANKEKRIFLALDKDFRCNESLHNIITNGSGVILILSSDPVTQKVERIIQKWIECFSKNTLQGKLWILSIDKKKIKDFSKT</sequence>
<evidence type="ECO:0000259" key="1">
    <source>
        <dbReference type="Pfam" id="PF18480"/>
    </source>
</evidence>
<protein>
    <recommendedName>
        <fullName evidence="1">DUF5615 domain-containing protein</fullName>
    </recommendedName>
</protein>
<name>A0A0G0IQ24_9BACT</name>
<reference evidence="2 3" key="1">
    <citation type="journal article" date="2015" name="Nature">
        <title>rRNA introns, odd ribosomes, and small enigmatic genomes across a large radiation of phyla.</title>
        <authorList>
            <person name="Brown C.T."/>
            <person name="Hug L.A."/>
            <person name="Thomas B.C."/>
            <person name="Sharon I."/>
            <person name="Castelle C.J."/>
            <person name="Singh A."/>
            <person name="Wilkins M.J."/>
            <person name="Williams K.H."/>
            <person name="Banfield J.F."/>
        </authorList>
    </citation>
    <scope>NUCLEOTIDE SEQUENCE [LARGE SCALE GENOMIC DNA]</scope>
</reference>
<dbReference type="AlphaFoldDB" id="A0A0G0IQ24"/>